<evidence type="ECO:0000259" key="1">
    <source>
        <dbReference type="PROSITE" id="PS51186"/>
    </source>
</evidence>
<keyword evidence="3" id="KW-1185">Reference proteome</keyword>
<dbReference type="GO" id="GO:0008999">
    <property type="term" value="F:protein-N-terminal-alanine acetyltransferase activity"/>
    <property type="evidence" value="ECO:0007669"/>
    <property type="project" value="TreeGrafter"/>
</dbReference>
<dbReference type="Proteomes" id="UP000586918">
    <property type="component" value="Unassembled WGS sequence"/>
</dbReference>
<dbReference type="PROSITE" id="PS51186">
    <property type="entry name" value="GNAT"/>
    <property type="match status" value="1"/>
</dbReference>
<name>A0A848DC81_9PSEU</name>
<reference evidence="2 3" key="1">
    <citation type="submission" date="2020-04" db="EMBL/GenBank/DDBJ databases">
        <authorList>
            <person name="Klaysubun C."/>
            <person name="Duangmal K."/>
            <person name="Lipun K."/>
        </authorList>
    </citation>
    <scope>NUCLEOTIDE SEQUENCE [LARGE SCALE GENOMIC DNA]</scope>
    <source>
        <strain evidence="2 3">DSM 45300</strain>
    </source>
</reference>
<dbReference type="InterPro" id="IPR016181">
    <property type="entry name" value="Acyl_CoA_acyltransferase"/>
</dbReference>
<dbReference type="PANTHER" id="PTHR43441:SF11">
    <property type="entry name" value="RIBOSOMAL-PROTEIN-SERINE ACETYLTRANSFERASE"/>
    <property type="match status" value="1"/>
</dbReference>
<protein>
    <submittedName>
        <fullName evidence="2">GNAT family N-acetyltransferase</fullName>
    </submittedName>
</protein>
<dbReference type="EMBL" id="JAAXKZ010000001">
    <property type="protein sequence ID" value="NMH90116.1"/>
    <property type="molecule type" value="Genomic_DNA"/>
</dbReference>
<dbReference type="PANTHER" id="PTHR43441">
    <property type="entry name" value="RIBOSOMAL-PROTEIN-SERINE ACETYLTRANSFERASE"/>
    <property type="match status" value="1"/>
</dbReference>
<sequence>MTHPEQWPLRHLVLRTPRIELRPDDDAGLFDLVEVGYQGVHPPDEMPFLVPWTEADPAYMGRGTLQHFWSQRAEFAPEKWALHFLVRVDGKVVGVQSVMATDFAVTREVSTGSWLGLAHQRRGIGTEMRAAVLLFAFDHLGATRARSGAFTDNRASHRVSEKLGYRPDGTNTYARRGERVEEVRLLLTPEAFAAHRPTWTLEADGVEDCAALLGA</sequence>
<accession>A0A848DC81</accession>
<dbReference type="Gene3D" id="3.40.630.30">
    <property type="match status" value="1"/>
</dbReference>
<evidence type="ECO:0000313" key="2">
    <source>
        <dbReference type="EMBL" id="NMH90116.1"/>
    </source>
</evidence>
<dbReference type="SUPFAM" id="SSF55729">
    <property type="entry name" value="Acyl-CoA N-acyltransferases (Nat)"/>
    <property type="match status" value="1"/>
</dbReference>
<dbReference type="Pfam" id="PF13302">
    <property type="entry name" value="Acetyltransf_3"/>
    <property type="match status" value="1"/>
</dbReference>
<comment type="caution">
    <text evidence="2">The sequence shown here is derived from an EMBL/GenBank/DDBJ whole genome shotgun (WGS) entry which is preliminary data.</text>
</comment>
<dbReference type="InterPro" id="IPR051908">
    <property type="entry name" value="Ribosomal_N-acetyltransferase"/>
</dbReference>
<keyword evidence="2" id="KW-0808">Transferase</keyword>
<evidence type="ECO:0000313" key="3">
    <source>
        <dbReference type="Proteomes" id="UP000586918"/>
    </source>
</evidence>
<dbReference type="AlphaFoldDB" id="A0A848DC81"/>
<gene>
    <name evidence="2" type="ORF">HF519_00590</name>
</gene>
<dbReference type="RefSeq" id="WP_169409603.1">
    <property type="nucleotide sequence ID" value="NZ_JAAXKZ010000001.1"/>
</dbReference>
<organism evidence="2 3">
    <name type="scientific">Pseudonocardia bannensis</name>
    <dbReference type="NCBI Taxonomy" id="630973"/>
    <lineage>
        <taxon>Bacteria</taxon>
        <taxon>Bacillati</taxon>
        <taxon>Actinomycetota</taxon>
        <taxon>Actinomycetes</taxon>
        <taxon>Pseudonocardiales</taxon>
        <taxon>Pseudonocardiaceae</taxon>
        <taxon>Pseudonocardia</taxon>
    </lineage>
</organism>
<dbReference type="GO" id="GO:1990189">
    <property type="term" value="F:protein N-terminal-serine acetyltransferase activity"/>
    <property type="evidence" value="ECO:0007669"/>
    <property type="project" value="TreeGrafter"/>
</dbReference>
<proteinExistence type="predicted"/>
<feature type="domain" description="N-acetyltransferase" evidence="1">
    <location>
        <begin position="19"/>
        <end position="190"/>
    </location>
</feature>
<dbReference type="GO" id="GO:0005737">
    <property type="term" value="C:cytoplasm"/>
    <property type="evidence" value="ECO:0007669"/>
    <property type="project" value="TreeGrafter"/>
</dbReference>
<dbReference type="InterPro" id="IPR000182">
    <property type="entry name" value="GNAT_dom"/>
</dbReference>